<dbReference type="WBParaSite" id="Smp_317790.1">
    <property type="protein sequence ID" value="Smp_317790.1"/>
    <property type="gene ID" value="Smp_317790"/>
</dbReference>
<keyword evidence="2" id="KW-1185">Reference proteome</keyword>
<sequence length="66" mass="7761">MYRDILIVQIIIVLLQMNIISPLETENDNVSNDYELEVEEFPHYELDDIVFDDESSSTIERETPLT</sequence>
<reference evidence="3 4" key="2">
    <citation type="submission" date="2019-11" db="UniProtKB">
        <authorList>
            <consortium name="WormBaseParasite"/>
        </authorList>
    </citation>
    <scope>IDENTIFICATION</scope>
    <source>
        <strain evidence="3 4">Puerto Rican</strain>
    </source>
</reference>
<accession>A0A5K4F4D4</accession>
<dbReference type="AlphaFoldDB" id="A0A5K4F4D4"/>
<feature type="chain" id="PRO_5033491602" evidence="1">
    <location>
        <begin position="26"/>
        <end position="66"/>
    </location>
</feature>
<organism evidence="2 3">
    <name type="scientific">Schistosoma mansoni</name>
    <name type="common">Blood fluke</name>
    <dbReference type="NCBI Taxonomy" id="6183"/>
    <lineage>
        <taxon>Eukaryota</taxon>
        <taxon>Metazoa</taxon>
        <taxon>Spiralia</taxon>
        <taxon>Lophotrochozoa</taxon>
        <taxon>Platyhelminthes</taxon>
        <taxon>Trematoda</taxon>
        <taxon>Digenea</taxon>
        <taxon>Strigeidida</taxon>
        <taxon>Schistosomatoidea</taxon>
        <taxon>Schistosomatidae</taxon>
        <taxon>Schistosoma</taxon>
    </lineage>
</organism>
<evidence type="ECO:0000313" key="3">
    <source>
        <dbReference type="WBParaSite" id="Smp_317780.1"/>
    </source>
</evidence>
<reference evidence="2" key="1">
    <citation type="journal article" date="2012" name="PLoS Negl. Trop. Dis.">
        <title>A systematically improved high quality genome and transcriptome of the human blood fluke Schistosoma mansoni.</title>
        <authorList>
            <person name="Protasio A.V."/>
            <person name="Tsai I.J."/>
            <person name="Babbage A."/>
            <person name="Nichol S."/>
            <person name="Hunt M."/>
            <person name="Aslett M.A."/>
            <person name="De Silva N."/>
            <person name="Velarde G.S."/>
            <person name="Anderson T.J."/>
            <person name="Clark R.C."/>
            <person name="Davidson C."/>
            <person name="Dillon G.P."/>
            <person name="Holroyd N.E."/>
            <person name="LoVerde P.T."/>
            <person name="Lloyd C."/>
            <person name="McQuillan J."/>
            <person name="Oliveira G."/>
            <person name="Otto T.D."/>
            <person name="Parker-Manuel S.J."/>
            <person name="Quail M.A."/>
            <person name="Wilson R.A."/>
            <person name="Zerlotini A."/>
            <person name="Dunne D.W."/>
            <person name="Berriman M."/>
        </authorList>
    </citation>
    <scope>NUCLEOTIDE SEQUENCE [LARGE SCALE GENOMIC DNA]</scope>
    <source>
        <strain evidence="2">Puerto Rican</strain>
    </source>
</reference>
<evidence type="ECO:0000313" key="2">
    <source>
        <dbReference type="Proteomes" id="UP000008854"/>
    </source>
</evidence>
<evidence type="ECO:0000313" key="4">
    <source>
        <dbReference type="WBParaSite" id="Smp_317790.1"/>
    </source>
</evidence>
<dbReference type="InParanoid" id="A0A5K4F4D4"/>
<feature type="signal peptide" evidence="1">
    <location>
        <begin position="1"/>
        <end position="25"/>
    </location>
</feature>
<dbReference type="WBParaSite" id="Smp_317780.1">
    <property type="protein sequence ID" value="Smp_317780.1"/>
    <property type="gene ID" value="Smp_317780"/>
</dbReference>
<keyword evidence="1" id="KW-0732">Signal</keyword>
<protein>
    <submittedName>
        <fullName evidence="3 4">Uncharacterized protein</fullName>
    </submittedName>
</protein>
<evidence type="ECO:0000256" key="1">
    <source>
        <dbReference type="SAM" id="SignalP"/>
    </source>
</evidence>
<name>A0A5K4F4D4_SCHMA</name>
<dbReference type="Proteomes" id="UP000008854">
    <property type="component" value="Unassembled WGS sequence"/>
</dbReference>
<proteinExistence type="predicted"/>